<protein>
    <submittedName>
        <fullName evidence="1">Uncharacterized protein</fullName>
    </submittedName>
</protein>
<dbReference type="EMBL" id="MCFG01000029">
    <property type="protein sequence ID" value="ORX85858.1"/>
    <property type="molecule type" value="Genomic_DNA"/>
</dbReference>
<proteinExistence type="predicted"/>
<dbReference type="STRING" id="1754192.A0A1Y1XJC1"/>
<reference evidence="1 2" key="2">
    <citation type="submission" date="2016-08" db="EMBL/GenBank/DDBJ databases">
        <title>Pervasive Adenine N6-methylation of Active Genes in Fungi.</title>
        <authorList>
            <consortium name="DOE Joint Genome Institute"/>
            <person name="Mondo S.J."/>
            <person name="Dannebaum R.O."/>
            <person name="Kuo R.C."/>
            <person name="Labutti K."/>
            <person name="Haridas S."/>
            <person name="Kuo A."/>
            <person name="Salamov A."/>
            <person name="Ahrendt S.R."/>
            <person name="Lipzen A."/>
            <person name="Sullivan W."/>
            <person name="Andreopoulos W.B."/>
            <person name="Clum A."/>
            <person name="Lindquist E."/>
            <person name="Daum C."/>
            <person name="Ramamoorthy G.K."/>
            <person name="Gryganskyi A."/>
            <person name="Culley D."/>
            <person name="Magnuson J.K."/>
            <person name="James T.Y."/>
            <person name="O'Malley M.A."/>
            <person name="Stajich J.E."/>
            <person name="Spatafora J.W."/>
            <person name="Visel A."/>
            <person name="Grigoriev I.V."/>
        </authorList>
    </citation>
    <scope>NUCLEOTIDE SEQUENCE [LARGE SCALE GENOMIC DNA]</scope>
    <source>
        <strain evidence="1 2">S4</strain>
    </source>
</reference>
<evidence type="ECO:0000313" key="2">
    <source>
        <dbReference type="Proteomes" id="UP000193944"/>
    </source>
</evidence>
<accession>A0A1Y1XJC1</accession>
<dbReference type="AlphaFoldDB" id="A0A1Y1XJC1"/>
<evidence type="ECO:0000313" key="1">
    <source>
        <dbReference type="EMBL" id="ORX85858.1"/>
    </source>
</evidence>
<gene>
    <name evidence="1" type="ORF">BCR32DRAFT_275944</name>
</gene>
<reference evidence="1 2" key="1">
    <citation type="submission" date="2016-08" db="EMBL/GenBank/DDBJ databases">
        <title>A Parts List for Fungal Cellulosomes Revealed by Comparative Genomics.</title>
        <authorList>
            <consortium name="DOE Joint Genome Institute"/>
            <person name="Haitjema C.H."/>
            <person name="Gilmore S.P."/>
            <person name="Henske J.K."/>
            <person name="Solomon K.V."/>
            <person name="De Groot R."/>
            <person name="Kuo A."/>
            <person name="Mondo S.J."/>
            <person name="Salamov A.A."/>
            <person name="Labutti K."/>
            <person name="Zhao Z."/>
            <person name="Chiniquy J."/>
            <person name="Barry K."/>
            <person name="Brewer H.M."/>
            <person name="Purvine S.O."/>
            <person name="Wright A.T."/>
            <person name="Boxma B."/>
            <person name="Van Alen T."/>
            <person name="Hackstein J.H."/>
            <person name="Baker S.E."/>
            <person name="Grigoriev I.V."/>
            <person name="O'Malley M.A."/>
        </authorList>
    </citation>
    <scope>NUCLEOTIDE SEQUENCE [LARGE SCALE GENOMIC DNA]</scope>
    <source>
        <strain evidence="1 2">S4</strain>
    </source>
</reference>
<organism evidence="1 2">
    <name type="scientific">Anaeromyces robustus</name>
    <dbReference type="NCBI Taxonomy" id="1754192"/>
    <lineage>
        <taxon>Eukaryota</taxon>
        <taxon>Fungi</taxon>
        <taxon>Fungi incertae sedis</taxon>
        <taxon>Chytridiomycota</taxon>
        <taxon>Chytridiomycota incertae sedis</taxon>
        <taxon>Neocallimastigomycetes</taxon>
        <taxon>Neocallimastigales</taxon>
        <taxon>Neocallimastigaceae</taxon>
        <taxon>Anaeromyces</taxon>
    </lineage>
</organism>
<comment type="caution">
    <text evidence="1">The sequence shown here is derived from an EMBL/GenBank/DDBJ whole genome shotgun (WGS) entry which is preliminary data.</text>
</comment>
<dbReference type="Proteomes" id="UP000193944">
    <property type="component" value="Unassembled WGS sequence"/>
</dbReference>
<sequence length="132" mass="15212">MSTVIPTSYFNIDKENQYNDFSEIGNDFYPFDKTIKFTSEDSDNNKYTIYYKTDKGIYPIISDDEKKITYSYSKANKTSRKVQPSGKSANIHDPQNIEFDPFSTWVNNLSNDSNGVVINLQIPYRAFSQNLG</sequence>
<name>A0A1Y1XJC1_9FUNG</name>
<keyword evidence="2" id="KW-1185">Reference proteome</keyword>